<dbReference type="EC" id="4.1.2.25" evidence="6"/>
<sequence length="117" mass="12796">MDKIILENMLFYGYHGVLPEENTLGQRYAVSVVLGTDIKSAAADDDLTKSLNYAEVYNAVKGIMEGEPAKLLETLAESISGRILAMGAETVRVTVKKLHPPIPGQMDFAAVEIERSR</sequence>
<accession>C0GCX8</accession>
<feature type="domain" description="Dihydroneopterin aldolase/epimerase" evidence="7">
    <location>
        <begin position="4"/>
        <end position="115"/>
    </location>
</feature>
<comment type="caution">
    <text evidence="8">The sequence shown here is derived from an EMBL/GenBank/DDBJ whole genome shotgun (WGS) entry which is preliminary data.</text>
</comment>
<dbReference type="STRING" id="555088.DealDRAFT_0337"/>
<evidence type="ECO:0000256" key="2">
    <source>
        <dbReference type="ARBA" id="ARBA00005013"/>
    </source>
</evidence>
<dbReference type="UniPathway" id="UPA00077">
    <property type="reaction ID" value="UER00154"/>
</dbReference>
<evidence type="ECO:0000313" key="8">
    <source>
        <dbReference type="EMBL" id="EEG79063.1"/>
    </source>
</evidence>
<dbReference type="GO" id="GO:0046654">
    <property type="term" value="P:tetrahydrofolate biosynthetic process"/>
    <property type="evidence" value="ECO:0007669"/>
    <property type="project" value="UniProtKB-UniRule"/>
</dbReference>
<comment type="pathway">
    <text evidence="2 6">Cofactor biosynthesis; tetrahydrofolate biosynthesis; 2-amino-4-hydroxy-6-hydroxymethyl-7,8-dihydropteridine diphosphate from 7,8-dihydroneopterin triphosphate: step 3/4.</text>
</comment>
<dbReference type="RefSeq" id="WP_008514244.1">
    <property type="nucleotide sequence ID" value="NZ_ACJM01000001.1"/>
</dbReference>
<dbReference type="GO" id="GO:0004150">
    <property type="term" value="F:dihydroneopterin aldolase activity"/>
    <property type="evidence" value="ECO:0007669"/>
    <property type="project" value="UniProtKB-UniRule"/>
</dbReference>
<gene>
    <name evidence="8" type="ORF">DealDRAFT_0337</name>
</gene>
<dbReference type="SUPFAM" id="SSF55620">
    <property type="entry name" value="Tetrahydrobiopterin biosynthesis enzymes-like"/>
    <property type="match status" value="1"/>
</dbReference>
<dbReference type="NCBIfam" id="TIGR00526">
    <property type="entry name" value="folB_dom"/>
    <property type="match status" value="1"/>
</dbReference>
<evidence type="ECO:0000256" key="1">
    <source>
        <dbReference type="ARBA" id="ARBA00001353"/>
    </source>
</evidence>
<dbReference type="GO" id="GO:0046656">
    <property type="term" value="P:folic acid biosynthetic process"/>
    <property type="evidence" value="ECO:0007669"/>
    <property type="project" value="UniProtKB-UniRule"/>
</dbReference>
<dbReference type="GO" id="GO:0005737">
    <property type="term" value="C:cytoplasm"/>
    <property type="evidence" value="ECO:0007669"/>
    <property type="project" value="TreeGrafter"/>
</dbReference>
<dbReference type="OrthoDB" id="9808041at2"/>
<keyword evidence="4 6" id="KW-0289">Folate biosynthesis</keyword>
<dbReference type="AlphaFoldDB" id="C0GCX8"/>
<dbReference type="InterPro" id="IPR006157">
    <property type="entry name" value="FolB_dom"/>
</dbReference>
<dbReference type="PANTHER" id="PTHR42844">
    <property type="entry name" value="DIHYDRONEOPTERIN ALDOLASE 1-RELATED"/>
    <property type="match status" value="1"/>
</dbReference>
<dbReference type="EMBL" id="ACJM01000001">
    <property type="protein sequence ID" value="EEG79063.1"/>
    <property type="molecule type" value="Genomic_DNA"/>
</dbReference>
<comment type="catalytic activity">
    <reaction evidence="1 6">
        <text>7,8-dihydroneopterin = 6-hydroxymethyl-7,8-dihydropterin + glycolaldehyde</text>
        <dbReference type="Rhea" id="RHEA:10540"/>
        <dbReference type="ChEBI" id="CHEBI:17001"/>
        <dbReference type="ChEBI" id="CHEBI:17071"/>
        <dbReference type="ChEBI" id="CHEBI:44841"/>
        <dbReference type="EC" id="4.1.2.25"/>
    </reaction>
</comment>
<dbReference type="InterPro" id="IPR043133">
    <property type="entry name" value="GTP-CH-I_C/QueF"/>
</dbReference>
<dbReference type="InterPro" id="IPR006156">
    <property type="entry name" value="Dihydroneopterin_aldolase"/>
</dbReference>
<name>C0GCX8_DETAL</name>
<evidence type="ECO:0000256" key="6">
    <source>
        <dbReference type="RuleBase" id="RU362079"/>
    </source>
</evidence>
<dbReference type="SMART" id="SM00905">
    <property type="entry name" value="FolB"/>
    <property type="match status" value="1"/>
</dbReference>
<evidence type="ECO:0000313" key="9">
    <source>
        <dbReference type="Proteomes" id="UP000006443"/>
    </source>
</evidence>
<reference evidence="8 9" key="1">
    <citation type="submission" date="2009-02" db="EMBL/GenBank/DDBJ databases">
        <title>Sequencing of the draft genome and assembly of Dethiobacter alkaliphilus AHT 1.</title>
        <authorList>
            <consortium name="US DOE Joint Genome Institute (JGI-PGF)"/>
            <person name="Lucas S."/>
            <person name="Copeland A."/>
            <person name="Lapidus A."/>
            <person name="Glavina del Rio T."/>
            <person name="Dalin E."/>
            <person name="Tice H."/>
            <person name="Bruce D."/>
            <person name="Goodwin L."/>
            <person name="Pitluck S."/>
            <person name="Larimer F."/>
            <person name="Land M.L."/>
            <person name="Hauser L."/>
            <person name="Muyzer G."/>
        </authorList>
    </citation>
    <scope>NUCLEOTIDE SEQUENCE [LARGE SCALE GENOMIC DNA]</scope>
    <source>
        <strain evidence="8 9">AHT 1</strain>
    </source>
</reference>
<comment type="similarity">
    <text evidence="3 6">Belongs to the DHNA family.</text>
</comment>
<evidence type="ECO:0000256" key="3">
    <source>
        <dbReference type="ARBA" id="ARBA00005708"/>
    </source>
</evidence>
<dbReference type="CDD" id="cd00534">
    <property type="entry name" value="DHNA_DHNTPE"/>
    <property type="match status" value="1"/>
</dbReference>
<protein>
    <recommendedName>
        <fullName evidence="6">7,8-dihydroneopterin aldolase</fullName>
        <ecNumber evidence="6">4.1.2.25</ecNumber>
    </recommendedName>
</protein>
<dbReference type="PANTHER" id="PTHR42844:SF1">
    <property type="entry name" value="DIHYDRONEOPTERIN ALDOLASE 1-RELATED"/>
    <property type="match status" value="1"/>
</dbReference>
<evidence type="ECO:0000256" key="5">
    <source>
        <dbReference type="ARBA" id="ARBA00023239"/>
    </source>
</evidence>
<proteinExistence type="inferred from homology"/>
<dbReference type="eggNOG" id="COG1539">
    <property type="taxonomic scope" value="Bacteria"/>
</dbReference>
<dbReference type="Proteomes" id="UP000006443">
    <property type="component" value="Unassembled WGS sequence"/>
</dbReference>
<dbReference type="Gene3D" id="3.30.1130.10">
    <property type="match status" value="1"/>
</dbReference>
<dbReference type="Pfam" id="PF02152">
    <property type="entry name" value="FolB"/>
    <property type="match status" value="1"/>
</dbReference>
<organism evidence="8 9">
    <name type="scientific">Dethiobacter alkaliphilus AHT 1</name>
    <dbReference type="NCBI Taxonomy" id="555088"/>
    <lineage>
        <taxon>Bacteria</taxon>
        <taxon>Bacillati</taxon>
        <taxon>Bacillota</taxon>
        <taxon>Dethiobacteria</taxon>
        <taxon>Dethiobacterales</taxon>
        <taxon>Dethiobacteraceae</taxon>
        <taxon>Dethiobacter</taxon>
    </lineage>
</organism>
<evidence type="ECO:0000256" key="4">
    <source>
        <dbReference type="ARBA" id="ARBA00022909"/>
    </source>
</evidence>
<dbReference type="NCBIfam" id="TIGR00525">
    <property type="entry name" value="folB"/>
    <property type="match status" value="1"/>
</dbReference>
<dbReference type="FunFam" id="3.30.1130.10:FF:000003">
    <property type="entry name" value="7,8-dihydroneopterin aldolase"/>
    <property type="match status" value="1"/>
</dbReference>
<keyword evidence="5 6" id="KW-0456">Lyase</keyword>
<keyword evidence="9" id="KW-1185">Reference proteome</keyword>
<evidence type="ECO:0000259" key="7">
    <source>
        <dbReference type="SMART" id="SM00905"/>
    </source>
</evidence>
<comment type="function">
    <text evidence="6">Catalyzes the conversion of 7,8-dihydroneopterin to 6-hydroxymethyl-7,8-dihydropterin.</text>
</comment>